<dbReference type="PROSITE" id="PS50949">
    <property type="entry name" value="HTH_GNTR"/>
    <property type="match status" value="1"/>
</dbReference>
<dbReference type="InterPro" id="IPR036388">
    <property type="entry name" value="WH-like_DNA-bd_sf"/>
</dbReference>
<evidence type="ECO:0000256" key="3">
    <source>
        <dbReference type="ARBA" id="ARBA00023163"/>
    </source>
</evidence>
<dbReference type="Pfam" id="PF07729">
    <property type="entry name" value="FCD"/>
    <property type="match status" value="1"/>
</dbReference>
<accession>A0ABX0TRE1</accession>
<keyword evidence="5" id="KW-0670">Pyruvate</keyword>
<dbReference type="Gene3D" id="1.10.10.10">
    <property type="entry name" value="Winged helix-like DNA-binding domain superfamily/Winged helix DNA-binding domain"/>
    <property type="match status" value="1"/>
</dbReference>
<dbReference type="CDD" id="cd07377">
    <property type="entry name" value="WHTH_GntR"/>
    <property type="match status" value="1"/>
</dbReference>
<dbReference type="Pfam" id="PF00392">
    <property type="entry name" value="GntR"/>
    <property type="match status" value="1"/>
</dbReference>
<dbReference type="Proteomes" id="UP000727456">
    <property type="component" value="Unassembled WGS sequence"/>
</dbReference>
<proteinExistence type="predicted"/>
<gene>
    <name evidence="5" type="ORF">FHS31_000900</name>
</gene>
<dbReference type="InterPro" id="IPR011711">
    <property type="entry name" value="GntR_C"/>
</dbReference>
<dbReference type="SMART" id="SM00345">
    <property type="entry name" value="HTH_GNTR"/>
    <property type="match status" value="1"/>
</dbReference>
<reference evidence="5 6" key="1">
    <citation type="submission" date="2020-03" db="EMBL/GenBank/DDBJ databases">
        <title>Genomic Encyclopedia of Type Strains, Phase III (KMG-III): the genomes of soil and plant-associated and newly described type strains.</title>
        <authorList>
            <person name="Whitman W."/>
        </authorList>
    </citation>
    <scope>NUCLEOTIDE SEQUENCE [LARGE SCALE GENOMIC DNA]</scope>
    <source>
        <strain evidence="5 6">CECT 8804</strain>
    </source>
</reference>
<dbReference type="PANTHER" id="PTHR43537:SF24">
    <property type="entry name" value="GLUCONATE OPERON TRANSCRIPTIONAL REPRESSOR"/>
    <property type="match status" value="1"/>
</dbReference>
<dbReference type="InterPro" id="IPR008920">
    <property type="entry name" value="TF_FadR/GntR_C"/>
</dbReference>
<evidence type="ECO:0000313" key="5">
    <source>
        <dbReference type="EMBL" id="NIJ07304.1"/>
    </source>
</evidence>
<evidence type="ECO:0000256" key="2">
    <source>
        <dbReference type="ARBA" id="ARBA00023125"/>
    </source>
</evidence>
<comment type="caution">
    <text evidence="5">The sequence shown here is derived from an EMBL/GenBank/DDBJ whole genome shotgun (WGS) entry which is preliminary data.</text>
</comment>
<dbReference type="SUPFAM" id="SSF46785">
    <property type="entry name" value="Winged helix' DNA-binding domain"/>
    <property type="match status" value="1"/>
</dbReference>
<dbReference type="PANTHER" id="PTHR43537">
    <property type="entry name" value="TRANSCRIPTIONAL REGULATOR, GNTR FAMILY"/>
    <property type="match status" value="1"/>
</dbReference>
<evidence type="ECO:0000256" key="1">
    <source>
        <dbReference type="ARBA" id="ARBA00023015"/>
    </source>
</evidence>
<dbReference type="PRINTS" id="PR00035">
    <property type="entry name" value="HTHGNTR"/>
</dbReference>
<evidence type="ECO:0000259" key="4">
    <source>
        <dbReference type="PROSITE" id="PS50949"/>
    </source>
</evidence>
<dbReference type="SMART" id="SM00895">
    <property type="entry name" value="FCD"/>
    <property type="match status" value="1"/>
</dbReference>
<keyword evidence="2" id="KW-0238">DNA-binding</keyword>
<dbReference type="EMBL" id="JAAOZC010000002">
    <property type="protein sequence ID" value="NIJ07304.1"/>
    <property type="molecule type" value="Genomic_DNA"/>
</dbReference>
<dbReference type="Gene3D" id="1.20.120.530">
    <property type="entry name" value="GntR ligand-binding domain-like"/>
    <property type="match status" value="1"/>
</dbReference>
<protein>
    <submittedName>
        <fullName evidence="5">GntR family transcriptional repressor for pyruvate dehydrogenase complex</fullName>
    </submittedName>
</protein>
<keyword evidence="3" id="KW-0804">Transcription</keyword>
<name>A0ABX0TRE1_9SPHN</name>
<dbReference type="InterPro" id="IPR000524">
    <property type="entry name" value="Tscrpt_reg_HTH_GntR"/>
</dbReference>
<keyword evidence="1" id="KW-0805">Transcription regulation</keyword>
<dbReference type="InterPro" id="IPR036390">
    <property type="entry name" value="WH_DNA-bd_sf"/>
</dbReference>
<dbReference type="SUPFAM" id="SSF48008">
    <property type="entry name" value="GntR ligand-binding domain-like"/>
    <property type="match status" value="1"/>
</dbReference>
<keyword evidence="6" id="KW-1185">Reference proteome</keyword>
<dbReference type="RefSeq" id="WP_167072182.1">
    <property type="nucleotide sequence ID" value="NZ_JAAOZC010000002.1"/>
</dbReference>
<sequence length="243" mass="25554">MADLIPHGTWRAAKGGGTLSADIVAQIREQLFAGQLRPGDYLGSEASLAQAFDVSRMAMRDALRALSATGVIEIRRGAGGGIRIAAAEVGRFADALAIQLTLLDVSRSDLIEAQIATEAMITRLAAEHATVPDIESLRGILHRATDTVEDGGAFARLLGEFHTALAHIAGNMALAVMLRGILQLLETSYGADTTPARARGVLAKYQVVVDAIATGDADAAALLMRTHLEDVRLYARSGAKESA</sequence>
<evidence type="ECO:0000313" key="6">
    <source>
        <dbReference type="Proteomes" id="UP000727456"/>
    </source>
</evidence>
<organism evidence="5 6">
    <name type="scientific">Sphingomonas vulcanisoli</name>
    <dbReference type="NCBI Taxonomy" id="1658060"/>
    <lineage>
        <taxon>Bacteria</taxon>
        <taxon>Pseudomonadati</taxon>
        <taxon>Pseudomonadota</taxon>
        <taxon>Alphaproteobacteria</taxon>
        <taxon>Sphingomonadales</taxon>
        <taxon>Sphingomonadaceae</taxon>
        <taxon>Sphingomonas</taxon>
    </lineage>
</organism>
<feature type="domain" description="HTH gntR-type" evidence="4">
    <location>
        <begin position="17"/>
        <end position="87"/>
    </location>
</feature>